<keyword evidence="8" id="KW-1185">Reference proteome</keyword>
<keyword evidence="3 5" id="KW-0819">tRNA processing</keyword>
<comment type="similarity">
    <text evidence="2 5">Belongs to the pseudouridine synthase TruB family. Type 1 subfamily.</text>
</comment>
<dbReference type="GO" id="GO:0031119">
    <property type="term" value="P:tRNA pseudouridine synthesis"/>
    <property type="evidence" value="ECO:0007669"/>
    <property type="project" value="UniProtKB-UniRule"/>
</dbReference>
<dbReference type="InterPro" id="IPR020103">
    <property type="entry name" value="PsdUridine_synth_cat_dom_sf"/>
</dbReference>
<dbReference type="SUPFAM" id="SSF55120">
    <property type="entry name" value="Pseudouridine synthase"/>
    <property type="match status" value="1"/>
</dbReference>
<feature type="domain" description="Pseudouridine synthase II N-terminal" evidence="6">
    <location>
        <begin position="55"/>
        <end position="198"/>
    </location>
</feature>
<dbReference type="Proteomes" id="UP000322699">
    <property type="component" value="Unassembled WGS sequence"/>
</dbReference>
<evidence type="ECO:0000313" key="7">
    <source>
        <dbReference type="EMBL" id="KAA1262266.1"/>
    </source>
</evidence>
<dbReference type="PANTHER" id="PTHR13767">
    <property type="entry name" value="TRNA-PSEUDOURIDINE SYNTHASE"/>
    <property type="match status" value="1"/>
</dbReference>
<evidence type="ECO:0000313" key="8">
    <source>
        <dbReference type="Proteomes" id="UP000322699"/>
    </source>
</evidence>
<dbReference type="GO" id="GO:0160148">
    <property type="term" value="F:tRNA pseudouridine(55) synthase activity"/>
    <property type="evidence" value="ECO:0007669"/>
    <property type="project" value="UniProtKB-EC"/>
</dbReference>
<dbReference type="GO" id="GO:0003723">
    <property type="term" value="F:RNA binding"/>
    <property type="evidence" value="ECO:0007669"/>
    <property type="project" value="InterPro"/>
</dbReference>
<comment type="function">
    <text evidence="5">Responsible for synthesis of pseudouridine from uracil-55 in the psi GC loop of transfer RNAs.</text>
</comment>
<protein>
    <recommendedName>
        <fullName evidence="5">tRNA pseudouridine synthase B</fullName>
        <ecNumber evidence="5">5.4.99.25</ecNumber>
    </recommendedName>
    <alternativeName>
        <fullName evidence="5">tRNA pseudouridine(55) synthase</fullName>
        <shortName evidence="5">Psi55 synthase</shortName>
    </alternativeName>
    <alternativeName>
        <fullName evidence="5">tRNA pseudouridylate synthase</fullName>
    </alternativeName>
    <alternativeName>
        <fullName evidence="5">tRNA-uridine isomerase</fullName>
    </alternativeName>
</protein>
<evidence type="ECO:0000256" key="2">
    <source>
        <dbReference type="ARBA" id="ARBA00005642"/>
    </source>
</evidence>
<dbReference type="InterPro" id="IPR014780">
    <property type="entry name" value="tRNA_psdUridine_synth_TruB"/>
</dbReference>
<comment type="caution">
    <text evidence="7">The sequence shown here is derived from an EMBL/GenBank/DDBJ whole genome shotgun (WGS) entry which is preliminary data.</text>
</comment>
<dbReference type="NCBIfam" id="TIGR00431">
    <property type="entry name" value="TruB"/>
    <property type="match status" value="1"/>
</dbReference>
<dbReference type="CDD" id="cd02573">
    <property type="entry name" value="PseudoU_synth_EcTruB"/>
    <property type="match status" value="1"/>
</dbReference>
<dbReference type="GO" id="GO:1990481">
    <property type="term" value="P:mRNA pseudouridine synthesis"/>
    <property type="evidence" value="ECO:0007669"/>
    <property type="project" value="TreeGrafter"/>
</dbReference>
<keyword evidence="4 5" id="KW-0413">Isomerase</keyword>
<evidence type="ECO:0000256" key="1">
    <source>
        <dbReference type="ARBA" id="ARBA00000385"/>
    </source>
</evidence>
<proteinExistence type="inferred from homology"/>
<reference evidence="7 8" key="1">
    <citation type="submission" date="2019-08" db="EMBL/GenBank/DDBJ databases">
        <title>Deep-cultivation of Planctomycetes and their phenomic and genomic characterization uncovers novel biology.</title>
        <authorList>
            <person name="Wiegand S."/>
            <person name="Jogler M."/>
            <person name="Boedeker C."/>
            <person name="Pinto D."/>
            <person name="Vollmers J."/>
            <person name="Rivas-Marin E."/>
            <person name="Kohn T."/>
            <person name="Peeters S.H."/>
            <person name="Heuer A."/>
            <person name="Rast P."/>
            <person name="Oberbeckmann S."/>
            <person name="Bunk B."/>
            <person name="Jeske O."/>
            <person name="Meyerdierks A."/>
            <person name="Storesund J.E."/>
            <person name="Kallscheuer N."/>
            <person name="Luecker S."/>
            <person name="Lage O.M."/>
            <person name="Pohl T."/>
            <person name="Merkel B.J."/>
            <person name="Hornburger P."/>
            <person name="Mueller R.-W."/>
            <person name="Bruemmer F."/>
            <person name="Labrenz M."/>
            <person name="Spormann A.M."/>
            <person name="Op Den Camp H."/>
            <person name="Overmann J."/>
            <person name="Amann R."/>
            <person name="Jetten M.S.M."/>
            <person name="Mascher T."/>
            <person name="Medema M.H."/>
            <person name="Devos D.P."/>
            <person name="Kaster A.-K."/>
            <person name="Ovreas L."/>
            <person name="Rohde M."/>
            <person name="Galperin M.Y."/>
            <person name="Jogler C."/>
        </authorList>
    </citation>
    <scope>NUCLEOTIDE SEQUENCE [LARGE SCALE GENOMIC DNA]</scope>
    <source>
        <strain evidence="7 8">LF1</strain>
    </source>
</reference>
<evidence type="ECO:0000256" key="5">
    <source>
        <dbReference type="HAMAP-Rule" id="MF_01080"/>
    </source>
</evidence>
<feature type="active site" description="Nucleophile" evidence="5">
    <location>
        <position position="65"/>
    </location>
</feature>
<dbReference type="RefSeq" id="WP_084422339.1">
    <property type="nucleotide sequence ID" value="NZ_LWSK01000008.1"/>
</dbReference>
<dbReference type="EMBL" id="VRLW01000001">
    <property type="protein sequence ID" value="KAA1262266.1"/>
    <property type="molecule type" value="Genomic_DNA"/>
</dbReference>
<dbReference type="AlphaFoldDB" id="A0A5B1CP00"/>
<dbReference type="EC" id="5.4.99.25" evidence="5"/>
<name>A0A5B1CP00_9BACT</name>
<organism evidence="7 8">
    <name type="scientific">Rubripirellula obstinata</name>
    <dbReference type="NCBI Taxonomy" id="406547"/>
    <lineage>
        <taxon>Bacteria</taxon>
        <taxon>Pseudomonadati</taxon>
        <taxon>Planctomycetota</taxon>
        <taxon>Planctomycetia</taxon>
        <taxon>Pirellulales</taxon>
        <taxon>Pirellulaceae</taxon>
        <taxon>Rubripirellula</taxon>
    </lineage>
</organism>
<evidence type="ECO:0000256" key="3">
    <source>
        <dbReference type="ARBA" id="ARBA00022694"/>
    </source>
</evidence>
<comment type="catalytic activity">
    <reaction evidence="1 5">
        <text>uridine(55) in tRNA = pseudouridine(55) in tRNA</text>
        <dbReference type="Rhea" id="RHEA:42532"/>
        <dbReference type="Rhea" id="RHEA-COMP:10101"/>
        <dbReference type="Rhea" id="RHEA-COMP:10102"/>
        <dbReference type="ChEBI" id="CHEBI:65314"/>
        <dbReference type="ChEBI" id="CHEBI:65315"/>
        <dbReference type="EC" id="5.4.99.25"/>
    </reaction>
</comment>
<dbReference type="PANTHER" id="PTHR13767:SF2">
    <property type="entry name" value="PSEUDOURIDYLATE SYNTHASE TRUB1"/>
    <property type="match status" value="1"/>
</dbReference>
<dbReference type="InterPro" id="IPR002501">
    <property type="entry name" value="PsdUridine_synth_N"/>
</dbReference>
<dbReference type="HAMAP" id="MF_01080">
    <property type="entry name" value="TruB_bact"/>
    <property type="match status" value="1"/>
</dbReference>
<dbReference type="OrthoDB" id="9802309at2"/>
<accession>A0A5B1CP00</accession>
<sequence length="325" mass="35712">MVHNASYSYHYPLNQFSHSMTPFGFLCCDKPVGMTSRDAVNIVAGCLRKSNDGKKVKVGHAGTLDPLAEGVLVLAVGRAVRLVPYVQQQSKFYRATFLLGQSTVSGDTEGEVTVRDDLPMPNRNQLDAAAASLRGTITQIPPAHSAIKIDGKRAYDLVRAGKEVVVPSRQVIINHLDITRFAPPEFDLDIGCGSGTYIRTLGIDLANAAGSVAVMTYLRRYAVGVFHERDSIPIDEIRNTDPCQFLRPGLDAVGYLPSFQIDDDQARRLINGLDLNLDALDDAGNVVTSGDAAAIWKGELFAVVHRRKIESQSYQWWPKRVFPRD</sequence>
<evidence type="ECO:0000256" key="4">
    <source>
        <dbReference type="ARBA" id="ARBA00023235"/>
    </source>
</evidence>
<dbReference type="Pfam" id="PF01509">
    <property type="entry name" value="TruB_N"/>
    <property type="match status" value="1"/>
</dbReference>
<evidence type="ECO:0000259" key="6">
    <source>
        <dbReference type="Pfam" id="PF01509"/>
    </source>
</evidence>
<dbReference type="Gene3D" id="3.30.2350.10">
    <property type="entry name" value="Pseudouridine synthase"/>
    <property type="match status" value="1"/>
</dbReference>
<gene>
    <name evidence="5 7" type="primary">truB</name>
    <name evidence="7" type="ORF">LF1_48290</name>
</gene>